<dbReference type="InterPro" id="IPR026983">
    <property type="entry name" value="DHC"/>
</dbReference>
<dbReference type="InterPro" id="IPR035706">
    <property type="entry name" value="AAA_9"/>
</dbReference>
<dbReference type="Pfam" id="PF12781">
    <property type="entry name" value="AAA_9"/>
    <property type="match status" value="1"/>
</dbReference>
<dbReference type="AlphaFoldDB" id="A0A2C9M6B9"/>
<evidence type="ECO:0000313" key="3">
    <source>
        <dbReference type="Proteomes" id="UP000076420"/>
    </source>
</evidence>
<dbReference type="Proteomes" id="UP000076420">
    <property type="component" value="Unassembled WGS sequence"/>
</dbReference>
<dbReference type="GO" id="GO:0007018">
    <property type="term" value="P:microtubule-based movement"/>
    <property type="evidence" value="ECO:0007669"/>
    <property type="project" value="InterPro"/>
</dbReference>
<dbReference type="KEGG" id="bgt:106066347"/>
<accession>A0A2C9M6B9</accession>
<proteinExistence type="predicted"/>
<dbReference type="GO" id="GO:0051959">
    <property type="term" value="F:dynein light intermediate chain binding"/>
    <property type="evidence" value="ECO:0007669"/>
    <property type="project" value="InterPro"/>
</dbReference>
<dbReference type="PANTHER" id="PTHR45703:SF22">
    <property type="entry name" value="DYNEIN CYTOPLASMIC 2 HEAVY CHAIN 1"/>
    <property type="match status" value="1"/>
</dbReference>
<organism evidence="2 3">
    <name type="scientific">Biomphalaria glabrata</name>
    <name type="common">Bloodfluke planorb</name>
    <name type="synonym">Freshwater snail</name>
    <dbReference type="NCBI Taxonomy" id="6526"/>
    <lineage>
        <taxon>Eukaryota</taxon>
        <taxon>Metazoa</taxon>
        <taxon>Spiralia</taxon>
        <taxon>Lophotrochozoa</taxon>
        <taxon>Mollusca</taxon>
        <taxon>Gastropoda</taxon>
        <taxon>Heterobranchia</taxon>
        <taxon>Euthyneura</taxon>
        <taxon>Panpulmonata</taxon>
        <taxon>Hygrophila</taxon>
        <taxon>Lymnaeoidea</taxon>
        <taxon>Planorbidae</taxon>
        <taxon>Biomphalaria</taxon>
    </lineage>
</organism>
<dbReference type="STRING" id="6526.A0A2C9M6B9"/>
<evidence type="ECO:0000313" key="2">
    <source>
        <dbReference type="EnsemblMetazoa" id="BGLB039086-PA"/>
    </source>
</evidence>
<name>A0A2C9M6B9_BIOGL</name>
<dbReference type="PANTHER" id="PTHR45703">
    <property type="entry name" value="DYNEIN HEAVY CHAIN"/>
    <property type="match status" value="1"/>
</dbReference>
<dbReference type="EnsemblMetazoa" id="BGLB039086-RA">
    <property type="protein sequence ID" value="BGLB039086-PA"/>
    <property type="gene ID" value="BGLB039086"/>
</dbReference>
<dbReference type="GO" id="GO:0045505">
    <property type="term" value="F:dynein intermediate chain binding"/>
    <property type="evidence" value="ECO:0007669"/>
    <property type="project" value="InterPro"/>
</dbReference>
<protein>
    <recommendedName>
        <fullName evidence="1">Dynein heavy chain ATP-binding dynein motor region domain-containing protein</fullName>
    </recommendedName>
</protein>
<dbReference type="GO" id="GO:0030286">
    <property type="term" value="C:dynein complex"/>
    <property type="evidence" value="ECO:0007669"/>
    <property type="project" value="InterPro"/>
</dbReference>
<reference evidence="2" key="1">
    <citation type="submission" date="2020-05" db="UniProtKB">
        <authorList>
            <consortium name="EnsemblMetazoa"/>
        </authorList>
    </citation>
    <scope>IDENTIFICATION</scope>
    <source>
        <strain evidence="2">BB02</strain>
    </source>
</reference>
<dbReference type="Gene3D" id="6.10.140.1060">
    <property type="match status" value="1"/>
</dbReference>
<sequence length="289" mass="32793">MLASTLQHEKPELELRKTELLKQEEDLKIQLANLESSLLEELANAKGNILENKELLDSLNKTKASSITITESLVESVRLQSSLDQERNTYLGLAESGSCLYFVISDLAKINNMYKFSLASFLRLFQRALQSKHDGSSTDLRLKTLSSKLLMLVYEYVCRSLFKADRMMFAMHMVHGFKPELFEENEWEAFTGVLVADVKGDGGKTISWVDEERYAAAAAFKANFPKLYQTLDLEDTGLWSNFSRSSQCEQEFPSAVERKISLFHQVLVTQATRPDRLMSSMGLFACRAL</sequence>
<evidence type="ECO:0000259" key="1">
    <source>
        <dbReference type="Pfam" id="PF12781"/>
    </source>
</evidence>
<feature type="domain" description="Dynein heavy chain ATP-binding dynein motor region" evidence="1">
    <location>
        <begin position="1"/>
        <end position="69"/>
    </location>
</feature>
<dbReference type="Gene3D" id="1.10.8.1220">
    <property type="match status" value="1"/>
</dbReference>
<gene>
    <name evidence="2" type="primary">106066347</name>
</gene>
<dbReference type="VEuPathDB" id="VectorBase:BGLB039086"/>